<sequence>MSGAGDVLEVRDLKVYYYTLTGVVKAVDEVSLNVKEAEVLGIAGESGCGKSTLGYALLGLIPPPGRIAGGSVVLDGTDLTKLSEGELRKIRWSKVSMIFQGAMNVLNPVYTVGHQMSEPLIIHKGYTQKEALNVVSEALKQVGLNPEIVKRYPHELSGGMKQRVVIAMALLLKPKLVIADEPTTALDVVIQAQIINLLKKIKQEEKTSMIFITHDLSLISEIADKVAVMYAGKIAEVGPSEEIFYNPQHPYTQGLLKSIPRLRSKEKITWIPGVPPDLRRPPPGCRFYPRCPYAMDICRREEPKPIKVGDQHYVACWLHAKS</sequence>
<accession>A0A2R7Y4K3</accession>
<dbReference type="AlphaFoldDB" id="A0A2R7Y4K3"/>
<dbReference type="InterPro" id="IPR003593">
    <property type="entry name" value="AAA+_ATPase"/>
</dbReference>
<evidence type="ECO:0000313" key="5">
    <source>
        <dbReference type="EMBL" id="PUA32413.1"/>
    </source>
</evidence>
<dbReference type="InterPro" id="IPR013563">
    <property type="entry name" value="Oligopep_ABC_C"/>
</dbReference>
<organism evidence="5 6">
    <name type="scientific">Zestosphaera tikiterensis</name>
    <dbReference type="NCBI Taxonomy" id="1973259"/>
    <lineage>
        <taxon>Archaea</taxon>
        <taxon>Thermoproteota</taxon>
        <taxon>Thermoprotei</taxon>
        <taxon>Desulfurococcales</taxon>
        <taxon>Desulfurococcaceae</taxon>
        <taxon>Zestosphaera</taxon>
    </lineage>
</organism>
<evidence type="ECO:0000313" key="6">
    <source>
        <dbReference type="Proteomes" id="UP000244093"/>
    </source>
</evidence>
<evidence type="ECO:0000259" key="4">
    <source>
        <dbReference type="PROSITE" id="PS50893"/>
    </source>
</evidence>
<protein>
    <submittedName>
        <fullName evidence="5">Dipeptide/oligopeptide/nickel ABC transporter ATP-binding protein</fullName>
    </submittedName>
</protein>
<dbReference type="InterPro" id="IPR017871">
    <property type="entry name" value="ABC_transporter-like_CS"/>
</dbReference>
<dbReference type="PROSITE" id="PS00211">
    <property type="entry name" value="ABC_TRANSPORTER_1"/>
    <property type="match status" value="1"/>
</dbReference>
<dbReference type="SUPFAM" id="SSF52540">
    <property type="entry name" value="P-loop containing nucleoside triphosphate hydrolases"/>
    <property type="match status" value="1"/>
</dbReference>
<dbReference type="EMBL" id="NBVN01000004">
    <property type="protein sequence ID" value="PUA32413.1"/>
    <property type="molecule type" value="Genomic_DNA"/>
</dbReference>
<dbReference type="FunFam" id="3.40.50.300:FF:000016">
    <property type="entry name" value="Oligopeptide ABC transporter ATP-binding component"/>
    <property type="match status" value="1"/>
</dbReference>
<dbReference type="GO" id="GO:0015833">
    <property type="term" value="P:peptide transport"/>
    <property type="evidence" value="ECO:0007669"/>
    <property type="project" value="InterPro"/>
</dbReference>
<dbReference type="GO" id="GO:0016887">
    <property type="term" value="F:ATP hydrolysis activity"/>
    <property type="evidence" value="ECO:0007669"/>
    <property type="project" value="InterPro"/>
</dbReference>
<dbReference type="Pfam" id="PF08352">
    <property type="entry name" value="oligo_HPY"/>
    <property type="match status" value="1"/>
</dbReference>
<dbReference type="Gene3D" id="3.40.50.300">
    <property type="entry name" value="P-loop containing nucleotide triphosphate hydrolases"/>
    <property type="match status" value="1"/>
</dbReference>
<dbReference type="PANTHER" id="PTHR43067:SF3">
    <property type="entry name" value="MALTOSE ABC TRANSPORTER, ATP-BINDING PROTEIN"/>
    <property type="match status" value="1"/>
</dbReference>
<dbReference type="NCBIfam" id="TIGR01727">
    <property type="entry name" value="oligo_HPY"/>
    <property type="match status" value="1"/>
</dbReference>
<dbReference type="PANTHER" id="PTHR43067">
    <property type="entry name" value="OLIGOPEPTIDE/DIPEPTIDE ABC TRANSPORTER, ATPASE SUBUNIT"/>
    <property type="match status" value="1"/>
</dbReference>
<comment type="caution">
    <text evidence="5">The sequence shown here is derived from an EMBL/GenBank/DDBJ whole genome shotgun (WGS) entry which is preliminary data.</text>
</comment>
<name>A0A2R7Y4K3_9CREN</name>
<keyword evidence="2" id="KW-0547">Nucleotide-binding</keyword>
<keyword evidence="1" id="KW-0813">Transport</keyword>
<evidence type="ECO:0000256" key="3">
    <source>
        <dbReference type="ARBA" id="ARBA00022840"/>
    </source>
</evidence>
<reference evidence="5 6" key="1">
    <citation type="journal article" date="2018" name="Syst. Appl. Microbiol.">
        <title>A new symbiotic nanoarchaeote (Candidatus Nanoclepta minutus) and its host (Zestosphaera tikiterensis gen. nov., sp. nov.) from a New Zealand hot spring.</title>
        <authorList>
            <person name="St John E."/>
            <person name="Liu Y."/>
            <person name="Podar M."/>
            <person name="Stott M.B."/>
            <person name="Meneghin J."/>
            <person name="Chen Z."/>
            <person name="Lagutin K."/>
            <person name="Mitchell K."/>
            <person name="Reysenbach A.L."/>
        </authorList>
    </citation>
    <scope>NUCLEOTIDE SEQUENCE [LARGE SCALE GENOMIC DNA]</scope>
    <source>
        <strain evidence="5">NZ3</strain>
    </source>
</reference>
<feature type="domain" description="ABC transporter" evidence="4">
    <location>
        <begin position="10"/>
        <end position="256"/>
    </location>
</feature>
<dbReference type="InterPro" id="IPR027417">
    <property type="entry name" value="P-loop_NTPase"/>
</dbReference>
<dbReference type="InterPro" id="IPR003439">
    <property type="entry name" value="ABC_transporter-like_ATP-bd"/>
</dbReference>
<dbReference type="GO" id="GO:0005524">
    <property type="term" value="F:ATP binding"/>
    <property type="evidence" value="ECO:0007669"/>
    <property type="project" value="UniProtKB-KW"/>
</dbReference>
<dbReference type="Pfam" id="PF00005">
    <property type="entry name" value="ABC_tran"/>
    <property type="match status" value="1"/>
</dbReference>
<dbReference type="PROSITE" id="PS50893">
    <property type="entry name" value="ABC_TRANSPORTER_2"/>
    <property type="match status" value="1"/>
</dbReference>
<dbReference type="SMART" id="SM00382">
    <property type="entry name" value="AAA"/>
    <property type="match status" value="1"/>
</dbReference>
<gene>
    <name evidence="5" type="ORF">B7O98_07095</name>
</gene>
<evidence type="ECO:0000256" key="2">
    <source>
        <dbReference type="ARBA" id="ARBA00022741"/>
    </source>
</evidence>
<keyword evidence="3 5" id="KW-0067">ATP-binding</keyword>
<dbReference type="Proteomes" id="UP000244093">
    <property type="component" value="Unassembled WGS sequence"/>
</dbReference>
<proteinExistence type="predicted"/>
<dbReference type="CDD" id="cd03257">
    <property type="entry name" value="ABC_NikE_OppD_transporters"/>
    <property type="match status" value="1"/>
</dbReference>
<evidence type="ECO:0000256" key="1">
    <source>
        <dbReference type="ARBA" id="ARBA00022448"/>
    </source>
</evidence>